<dbReference type="PANTHER" id="PTHR15435">
    <property type="entry name" value="KICSTOR COMPLEX PROTEIN KAPTIN"/>
    <property type="match status" value="1"/>
</dbReference>
<keyword evidence="4" id="KW-1185">Reference proteome</keyword>
<reference evidence="3 4" key="1">
    <citation type="submission" date="2020-10" db="EMBL/GenBank/DDBJ databases">
        <authorList>
            <person name="Klimov P.B."/>
            <person name="Dyachkov S.M."/>
            <person name="Chetverikov P.E."/>
        </authorList>
    </citation>
    <scope>NUCLEOTIDE SEQUENCE [LARGE SCALE GENOMIC DNA]</scope>
    <source>
        <strain evidence="3">BMOC 18-1129-001#AD2665</strain>
        <tissue evidence="3">Entire mites</tissue>
    </source>
</reference>
<gene>
    <name evidence="3" type="primary">Kptn</name>
    <name evidence="3" type="ORF">GZH46_01979</name>
</gene>
<dbReference type="InterPro" id="IPR029982">
    <property type="entry name" value="Kptn"/>
</dbReference>
<dbReference type="Proteomes" id="UP000825002">
    <property type="component" value="Unassembled WGS sequence"/>
</dbReference>
<protein>
    <submittedName>
        <fullName evidence="3">KICSTOR complex protein kaptin</fullName>
    </submittedName>
</protein>
<evidence type="ECO:0000313" key="3">
    <source>
        <dbReference type="EMBL" id="KAG9509500.1"/>
    </source>
</evidence>
<dbReference type="PANTHER" id="PTHR15435:SF2">
    <property type="entry name" value="KICSTOR COMPLEX PROTEIN KAPTIN"/>
    <property type="match status" value="1"/>
</dbReference>
<accession>A0ABQ7S7U4</accession>
<evidence type="ECO:0000259" key="2">
    <source>
        <dbReference type="Pfam" id="PF00149"/>
    </source>
</evidence>
<dbReference type="SUPFAM" id="SSF56300">
    <property type="entry name" value="Metallo-dependent phosphatases"/>
    <property type="match status" value="1"/>
</dbReference>
<feature type="non-terminal residue" evidence="3">
    <location>
        <position position="744"/>
    </location>
</feature>
<feature type="compositionally biased region" description="Polar residues" evidence="1">
    <location>
        <begin position="7"/>
        <end position="24"/>
    </location>
</feature>
<organism evidence="3 4">
    <name type="scientific">Fragariocoptes setiger</name>
    <dbReference type="NCBI Taxonomy" id="1670756"/>
    <lineage>
        <taxon>Eukaryota</taxon>
        <taxon>Metazoa</taxon>
        <taxon>Ecdysozoa</taxon>
        <taxon>Arthropoda</taxon>
        <taxon>Chelicerata</taxon>
        <taxon>Arachnida</taxon>
        <taxon>Acari</taxon>
        <taxon>Acariformes</taxon>
        <taxon>Trombidiformes</taxon>
        <taxon>Prostigmata</taxon>
        <taxon>Eupodina</taxon>
        <taxon>Eriophyoidea</taxon>
        <taxon>Phytoptidae</taxon>
        <taxon>Fragariocoptes</taxon>
    </lineage>
</organism>
<proteinExistence type="predicted"/>
<evidence type="ECO:0000256" key="1">
    <source>
        <dbReference type="SAM" id="MobiDB-lite"/>
    </source>
</evidence>
<name>A0ABQ7S7U4_9ACAR</name>
<dbReference type="EMBL" id="JAIFTH010000446">
    <property type="protein sequence ID" value="KAG9509500.1"/>
    <property type="molecule type" value="Genomic_DNA"/>
</dbReference>
<comment type="caution">
    <text evidence="3">The sequence shown here is derived from an EMBL/GenBank/DDBJ whole genome shotgun (WGS) entry which is preliminary data.</text>
</comment>
<dbReference type="InterPro" id="IPR004843">
    <property type="entry name" value="Calcineurin-like_PHP"/>
</dbReference>
<sequence length="744" mass="84245">MEKLRNMSKTITATSRSITGNRSRSSIEKVPIEPDEKHIILDVDFIERFQEIFVIGDVHGCAQELDQLIDQVHSTSHTNDPNRILKILVGDLVNKGPASHKVIDIVRLKWKESCLSVRGNHDEIILKVYHGLTDADLPKNQWVKNLSSEDVEFLKNLPYTISLPSLNCIIVHAGLIPIAHDPIEHTPLHMMTRMRNIIVDTNCLDTDLADNVDKITATDSDTLGQGPWAKFWKGPQHIYFGHDAKRRLQQHPFATGLDTGLNYFPLPADSSIYGMTSLDLDDGTYKILVATHSCQIFCIDYVKFQAHCREVEFTYIPSGAKIISIDAFKRPNSKANDFVIGITHSLTAPSQKPTTTNDTPTRMSSTFDTDKNQTYYLNIYASGIYSDSFDLDYIAQGCLTIPIKYVPYHLYHTQLILTEAGNAQKSVEMVWLLSGGDRAVHVFRENKRNQCFIEVNAFEDYFPELVNINGIVLWIDIKYVEKEQNNHQRLCALGLEDGTFTLKHSVYSAKTKNYQLVNTWTNADYLTIIPSVRLFTKKSTISGCKTDDVNLLVVSATEPCLVFHDVIRNGLTKSYELPMSQRIDCNTSATIGDLNCDGYNEIIVGSYGQSIEAFRAKFIIGERAKELRHDDVGLVSIFWFPIPHICLMNIYDALASIPFEIIDFLILQGLDRIRIFFYDVNFYPTISILYSKYCLLHQGTPTSPYDKNNNVQFLTRFNMIVNGGDKNSTTLTGHDLDDDFSVLV</sequence>
<feature type="domain" description="Calcineurin-like phosphoesterase" evidence="2">
    <location>
        <begin position="52"/>
        <end position="242"/>
    </location>
</feature>
<dbReference type="Gene3D" id="3.60.21.10">
    <property type="match status" value="1"/>
</dbReference>
<feature type="region of interest" description="Disordered" evidence="1">
    <location>
        <begin position="1"/>
        <end position="27"/>
    </location>
</feature>
<dbReference type="InterPro" id="IPR029052">
    <property type="entry name" value="Metallo-depent_PP-like"/>
</dbReference>
<dbReference type="CDD" id="cd00144">
    <property type="entry name" value="MPP_PPP_family"/>
    <property type="match status" value="1"/>
</dbReference>
<dbReference type="Pfam" id="PF00149">
    <property type="entry name" value="Metallophos"/>
    <property type="match status" value="1"/>
</dbReference>
<evidence type="ECO:0000313" key="4">
    <source>
        <dbReference type="Proteomes" id="UP000825002"/>
    </source>
</evidence>